<reference evidence="1 2" key="1">
    <citation type="submission" date="2023-03" db="EMBL/GenBank/DDBJ databases">
        <title>Complete genome sequences of several Auritidibacter ignavus strains isolated from ear infections.</title>
        <authorList>
            <person name="Baehr T."/>
            <person name="Baumhoegger A.M."/>
        </authorList>
    </citation>
    <scope>NUCLEOTIDE SEQUENCE [LARGE SCALE GENOMIC DNA]</scope>
    <source>
        <strain evidence="1 2">BABAE-6</strain>
    </source>
</reference>
<protein>
    <submittedName>
        <fullName evidence="1">Uncharacterized protein</fullName>
    </submittedName>
</protein>
<keyword evidence="2" id="KW-1185">Reference proteome</keyword>
<evidence type="ECO:0000313" key="1">
    <source>
        <dbReference type="EMBL" id="WGH92256.1"/>
    </source>
</evidence>
<gene>
    <name evidence="1" type="ORF">QDX21_07935</name>
</gene>
<proteinExistence type="predicted"/>
<dbReference type="InterPro" id="IPR036271">
    <property type="entry name" value="Tet_transcr_reg_TetR-rel_C_sf"/>
</dbReference>
<sequence length="110" mass="12365">MRSPFARAAIRLLDERAQIPLTLPTPYVGWIDKIAGHLREAVDDGELAITEVSIPETAWLIVAGFHGVKNVPIQLGQMETIPDRRKNSSKGSCELSLRRLRSRRFLCLET</sequence>
<dbReference type="SUPFAM" id="SSF48498">
    <property type="entry name" value="Tetracyclin repressor-like, C-terminal domain"/>
    <property type="match status" value="1"/>
</dbReference>
<dbReference type="RefSeq" id="WP_279674452.1">
    <property type="nucleotide sequence ID" value="NZ_CP122566.1"/>
</dbReference>
<dbReference type="Proteomes" id="UP001224674">
    <property type="component" value="Chromosome"/>
</dbReference>
<name>A0AAJ6AFD4_9MICC</name>
<accession>A0AAJ6AFD4</accession>
<evidence type="ECO:0000313" key="2">
    <source>
        <dbReference type="Proteomes" id="UP001224674"/>
    </source>
</evidence>
<dbReference type="Gene3D" id="1.10.357.10">
    <property type="entry name" value="Tetracycline Repressor, domain 2"/>
    <property type="match status" value="1"/>
</dbReference>
<organism evidence="1 2">
    <name type="scientific">Auritidibacter ignavus</name>
    <dbReference type="NCBI Taxonomy" id="678932"/>
    <lineage>
        <taxon>Bacteria</taxon>
        <taxon>Bacillati</taxon>
        <taxon>Actinomycetota</taxon>
        <taxon>Actinomycetes</taxon>
        <taxon>Micrococcales</taxon>
        <taxon>Micrococcaceae</taxon>
        <taxon>Auritidibacter</taxon>
    </lineage>
</organism>
<dbReference type="EMBL" id="CP122566">
    <property type="protein sequence ID" value="WGH92256.1"/>
    <property type="molecule type" value="Genomic_DNA"/>
</dbReference>
<dbReference type="AlphaFoldDB" id="A0AAJ6AFD4"/>